<dbReference type="Pfam" id="PF19458">
    <property type="entry name" value="DUF5995"/>
    <property type="match status" value="1"/>
</dbReference>
<dbReference type="eggNOG" id="ENOG502Z9YG">
    <property type="taxonomic scope" value="Bacteria"/>
</dbReference>
<dbReference type="HOGENOM" id="CLU_080120_1_0_10"/>
<reference evidence="1 2" key="1">
    <citation type="journal article" date="2011" name="Stand. Genomic Sci.">
        <title>Complete genome sequence of Haliscomenobacter hydrossis type strain (O).</title>
        <authorList>
            <consortium name="US DOE Joint Genome Institute (JGI-PGF)"/>
            <person name="Daligault H."/>
            <person name="Lapidus A."/>
            <person name="Zeytun A."/>
            <person name="Nolan M."/>
            <person name="Lucas S."/>
            <person name="Del Rio T.G."/>
            <person name="Tice H."/>
            <person name="Cheng J.F."/>
            <person name="Tapia R."/>
            <person name="Han C."/>
            <person name="Goodwin L."/>
            <person name="Pitluck S."/>
            <person name="Liolios K."/>
            <person name="Pagani I."/>
            <person name="Ivanova N."/>
            <person name="Huntemann M."/>
            <person name="Mavromatis K."/>
            <person name="Mikhailova N."/>
            <person name="Pati A."/>
            <person name="Chen A."/>
            <person name="Palaniappan K."/>
            <person name="Land M."/>
            <person name="Hauser L."/>
            <person name="Brambilla E.M."/>
            <person name="Rohde M."/>
            <person name="Verbarg S."/>
            <person name="Goker M."/>
            <person name="Bristow J."/>
            <person name="Eisen J.A."/>
            <person name="Markowitz V."/>
            <person name="Hugenholtz P."/>
            <person name="Kyrpides N.C."/>
            <person name="Klenk H.P."/>
            <person name="Woyke T."/>
        </authorList>
    </citation>
    <scope>NUCLEOTIDE SEQUENCE [LARGE SCALE GENOMIC DNA]</scope>
    <source>
        <strain evidence="2">ATCC 27775 / DSM 1100 / LMG 10767 / O</strain>
    </source>
</reference>
<dbReference type="InterPro" id="IPR046037">
    <property type="entry name" value="DUF5995"/>
</dbReference>
<keyword evidence="2" id="KW-1185">Reference proteome</keyword>
<accession>F4L716</accession>
<name>F4L716_HALH1</name>
<reference key="2">
    <citation type="submission" date="2011-04" db="EMBL/GenBank/DDBJ databases">
        <title>Complete sequence of chromosome of Haliscomenobacter hydrossis DSM 1100.</title>
        <authorList>
            <consortium name="US DOE Joint Genome Institute (JGI-PGF)"/>
            <person name="Lucas S."/>
            <person name="Han J."/>
            <person name="Lapidus A."/>
            <person name="Bruce D."/>
            <person name="Goodwin L."/>
            <person name="Pitluck S."/>
            <person name="Peters L."/>
            <person name="Kyrpides N."/>
            <person name="Mavromatis K."/>
            <person name="Ivanova N."/>
            <person name="Ovchinnikova G."/>
            <person name="Pagani I."/>
            <person name="Daligault H."/>
            <person name="Detter J.C."/>
            <person name="Han C."/>
            <person name="Land M."/>
            <person name="Hauser L."/>
            <person name="Markowitz V."/>
            <person name="Cheng J.-F."/>
            <person name="Hugenholtz P."/>
            <person name="Woyke T."/>
            <person name="Wu D."/>
            <person name="Verbarg S."/>
            <person name="Frueling A."/>
            <person name="Brambilla E."/>
            <person name="Klenk H.-P."/>
            <person name="Eisen J.A."/>
        </authorList>
    </citation>
    <scope>NUCLEOTIDE SEQUENCE</scope>
    <source>
        <strain>DSM 1100</strain>
    </source>
</reference>
<protein>
    <submittedName>
        <fullName evidence="1">Uncharacterized protein</fullName>
    </submittedName>
</protein>
<dbReference type="AlphaFoldDB" id="F4L716"/>
<dbReference type="KEGG" id="hhy:Halhy_4248"/>
<dbReference type="OrthoDB" id="583431at2"/>
<dbReference type="EMBL" id="CP002691">
    <property type="protein sequence ID" value="AEE52092.1"/>
    <property type="molecule type" value="Genomic_DNA"/>
</dbReference>
<dbReference type="Proteomes" id="UP000008461">
    <property type="component" value="Chromosome"/>
</dbReference>
<sequence length="230" mass="26665">MQTIEQVLHHMTQRADAWEKTGDQRCTFLRCYNLMSSNMALAIREGHFHDPSWISTLMLRFAEYYFEALAHYECQAEQTSAVWRHAHNATVATRLHVLQNLLLGVNAHINYDLPLSLYDCLHQEWGALSAAQKQLRQDDHEKVNQIIASTIDAVQDTVVEPQSPIMAVVDRVMGRMDEWLLSQLINSWRNEVWNVAIRLLDAADVTERERIRQEQEQRVIERAEGLIAAF</sequence>
<evidence type="ECO:0000313" key="1">
    <source>
        <dbReference type="EMBL" id="AEE52092.1"/>
    </source>
</evidence>
<gene>
    <name evidence="1" type="ordered locus">Halhy_4248</name>
</gene>
<proteinExistence type="predicted"/>
<dbReference type="RefSeq" id="WP_013766630.1">
    <property type="nucleotide sequence ID" value="NC_015510.1"/>
</dbReference>
<evidence type="ECO:0000313" key="2">
    <source>
        <dbReference type="Proteomes" id="UP000008461"/>
    </source>
</evidence>
<organism evidence="1 2">
    <name type="scientific">Haliscomenobacter hydrossis (strain ATCC 27775 / DSM 1100 / LMG 10767 / O)</name>
    <dbReference type="NCBI Taxonomy" id="760192"/>
    <lineage>
        <taxon>Bacteria</taxon>
        <taxon>Pseudomonadati</taxon>
        <taxon>Bacteroidota</taxon>
        <taxon>Saprospiria</taxon>
        <taxon>Saprospirales</taxon>
        <taxon>Haliscomenobacteraceae</taxon>
        <taxon>Haliscomenobacter</taxon>
    </lineage>
</organism>